<evidence type="ECO:0000256" key="2">
    <source>
        <dbReference type="ARBA" id="ARBA00022679"/>
    </source>
</evidence>
<dbReference type="Gene3D" id="3.30.750.70">
    <property type="entry name" value="4-hydroxybutyrate coenzyme like domains"/>
    <property type="match status" value="1"/>
</dbReference>
<dbReference type="Proteomes" id="UP000518300">
    <property type="component" value="Unassembled WGS sequence"/>
</dbReference>
<protein>
    <submittedName>
        <fullName evidence="5">GNAT family N-acetyltransferase</fullName>
    </submittedName>
</protein>
<dbReference type="Pfam" id="PF02550">
    <property type="entry name" value="AcetylCoA_hydro"/>
    <property type="match status" value="1"/>
</dbReference>
<gene>
    <name evidence="5" type="ORF">HG543_35745</name>
</gene>
<evidence type="ECO:0000259" key="4">
    <source>
        <dbReference type="PROSITE" id="PS51186"/>
    </source>
</evidence>
<dbReference type="InterPro" id="IPR000182">
    <property type="entry name" value="GNAT_dom"/>
</dbReference>
<name>A0A848LQX8_9BACT</name>
<dbReference type="CDD" id="cd04301">
    <property type="entry name" value="NAT_SF"/>
    <property type="match status" value="1"/>
</dbReference>
<dbReference type="AlphaFoldDB" id="A0A848LQX8"/>
<reference evidence="5 6" key="1">
    <citation type="submission" date="2020-04" db="EMBL/GenBank/DDBJ databases">
        <title>Draft genome of Pyxidicoccus fallax type strain.</title>
        <authorList>
            <person name="Whitworth D.E."/>
        </authorList>
    </citation>
    <scope>NUCLEOTIDE SEQUENCE [LARGE SCALE GENOMIC DNA]</scope>
    <source>
        <strain evidence="5 6">DSM 14698</strain>
    </source>
</reference>
<dbReference type="PANTHER" id="PTHR21432">
    <property type="entry name" value="ACETYL-COA HYDROLASE-RELATED"/>
    <property type="match status" value="1"/>
</dbReference>
<feature type="region of interest" description="Disordered" evidence="3">
    <location>
        <begin position="615"/>
        <end position="655"/>
    </location>
</feature>
<dbReference type="SUPFAM" id="SSF100950">
    <property type="entry name" value="NagB/RpiA/CoA transferase-like"/>
    <property type="match status" value="2"/>
</dbReference>
<feature type="domain" description="N-acetyltransferase" evidence="4">
    <location>
        <begin position="460"/>
        <end position="615"/>
    </location>
</feature>
<dbReference type="InterPro" id="IPR003702">
    <property type="entry name" value="ActCoA_hydro_N"/>
</dbReference>
<dbReference type="Gene3D" id="3.40.630.30">
    <property type="match status" value="1"/>
</dbReference>
<organism evidence="5 6">
    <name type="scientific">Pyxidicoccus fallax</name>
    <dbReference type="NCBI Taxonomy" id="394095"/>
    <lineage>
        <taxon>Bacteria</taxon>
        <taxon>Pseudomonadati</taxon>
        <taxon>Myxococcota</taxon>
        <taxon>Myxococcia</taxon>
        <taxon>Myxococcales</taxon>
        <taxon>Cystobacterineae</taxon>
        <taxon>Myxococcaceae</taxon>
        <taxon>Pyxidicoccus</taxon>
    </lineage>
</organism>
<comment type="similarity">
    <text evidence="1">Belongs to the acetyl-CoA hydrolase/transferase family.</text>
</comment>
<dbReference type="InterPro" id="IPR046433">
    <property type="entry name" value="ActCoA_hydro"/>
</dbReference>
<evidence type="ECO:0000313" key="5">
    <source>
        <dbReference type="EMBL" id="NMO20176.1"/>
    </source>
</evidence>
<sequence>MQRDWRQQYVDKVVTAEEAIRGIPPGRRILIGSGAAEPVTLVQALVEKGEHLADNEVVHLLTLGPAPYVEPTHARRFRHIAFFIGPNVRQAVQEGRADFMPVFLSEIPELIRSRRVRIDVALLQVSPPDSHGYVSLGVSVDVVRSAVDAATLLIAEVNPNMPRTHGDSFLDVRRIHHLVPVDVPLLEAHAEPADEVSRQIGAHIARLIPDGATLQTGIGKIPDAVLAQLGGHHALGIHTEMLSDGVMRLVEAGAITGRRKTLLPGKLVTSFIMGSRELYAWAHENPAIEMRPSDFTNDPMTVASNENMIAINGALAVDLTGQVAADTLGGCFFSGIGGQVDFMRGARRSRGGKPIIALPSTAKAGTVSRIQAALEPGTGVVTSRGDVHYVVTEYGVADLWGRNIRERALALIAIAHPDFRGELMAAAKGRKWVLPDQVVPRVRYPWAEERLERTLSGDSLLIRPARITDERALQDLMYGLSSESCYRRFLGFKKEHPHEEMQRLVDLDYEHDMALVACPRGTDEVVGVVRYIVDPATRLADVDFVVRDDWQGRGVGTVLMRRIREAATARGIPGFQADVLATNKPMMDVFHESGLPIRSRREGAVYHLEMRFPAGPPVEPSSVRPLGRAAPRHADPGGEAVPAPSAHVPRPGGAS</sequence>
<evidence type="ECO:0000313" key="6">
    <source>
        <dbReference type="Proteomes" id="UP000518300"/>
    </source>
</evidence>
<dbReference type="PROSITE" id="PS51186">
    <property type="entry name" value="GNAT"/>
    <property type="match status" value="1"/>
</dbReference>
<dbReference type="GO" id="GO:0016747">
    <property type="term" value="F:acyltransferase activity, transferring groups other than amino-acyl groups"/>
    <property type="evidence" value="ECO:0007669"/>
    <property type="project" value="InterPro"/>
</dbReference>
<dbReference type="SUPFAM" id="SSF55729">
    <property type="entry name" value="Acyl-CoA N-acyltransferases (Nat)"/>
    <property type="match status" value="1"/>
</dbReference>
<dbReference type="InterPro" id="IPR037171">
    <property type="entry name" value="NagB/RpiA_transferase-like"/>
</dbReference>
<keyword evidence="2 5" id="KW-0808">Transferase</keyword>
<proteinExistence type="inferred from homology"/>
<dbReference type="GO" id="GO:0006083">
    <property type="term" value="P:acetate metabolic process"/>
    <property type="evidence" value="ECO:0007669"/>
    <property type="project" value="InterPro"/>
</dbReference>
<dbReference type="InterPro" id="IPR016181">
    <property type="entry name" value="Acyl_CoA_acyltransferase"/>
</dbReference>
<dbReference type="InterPro" id="IPR038460">
    <property type="entry name" value="AcetylCoA_hyd_C_sf"/>
</dbReference>
<comment type="caution">
    <text evidence="5">The sequence shown here is derived from an EMBL/GenBank/DDBJ whole genome shotgun (WGS) entry which is preliminary data.</text>
</comment>
<dbReference type="Gene3D" id="3.40.1080.20">
    <property type="entry name" value="Acetyl-CoA hydrolase/transferase C-terminal domain"/>
    <property type="match status" value="1"/>
</dbReference>
<dbReference type="GO" id="GO:0008775">
    <property type="term" value="F:acetate CoA-transferase activity"/>
    <property type="evidence" value="ECO:0007669"/>
    <property type="project" value="InterPro"/>
</dbReference>
<dbReference type="InterPro" id="IPR026888">
    <property type="entry name" value="AcetylCoA_hyd_C"/>
</dbReference>
<keyword evidence="6" id="KW-1185">Reference proteome</keyword>
<dbReference type="RefSeq" id="WP_169349397.1">
    <property type="nucleotide sequence ID" value="NZ_JABBJJ010000228.1"/>
</dbReference>
<dbReference type="PANTHER" id="PTHR21432:SF20">
    <property type="entry name" value="ACETYL-COA HYDROLASE"/>
    <property type="match status" value="1"/>
</dbReference>
<dbReference type="Pfam" id="PF13336">
    <property type="entry name" value="AcetylCoA_hyd_C"/>
    <property type="match status" value="1"/>
</dbReference>
<dbReference type="Pfam" id="PF00583">
    <property type="entry name" value="Acetyltransf_1"/>
    <property type="match status" value="1"/>
</dbReference>
<accession>A0A848LQX8</accession>
<evidence type="ECO:0000256" key="3">
    <source>
        <dbReference type="SAM" id="MobiDB-lite"/>
    </source>
</evidence>
<dbReference type="Gene3D" id="3.40.1080.10">
    <property type="entry name" value="Glutaconate Coenzyme A-transferase"/>
    <property type="match status" value="1"/>
</dbReference>
<dbReference type="EMBL" id="JABBJJ010000228">
    <property type="protein sequence ID" value="NMO20176.1"/>
    <property type="molecule type" value="Genomic_DNA"/>
</dbReference>
<evidence type="ECO:0000256" key="1">
    <source>
        <dbReference type="ARBA" id="ARBA00009632"/>
    </source>
</evidence>